<dbReference type="AlphaFoldDB" id="A0A285MSX1"/>
<feature type="chain" id="PRO_5012515668" evidence="1">
    <location>
        <begin position="20"/>
        <end position="578"/>
    </location>
</feature>
<name>A0A285MSX1_9FLAO</name>
<accession>A0A285MSX1</accession>
<dbReference type="EMBL" id="OBEH01000003">
    <property type="protein sequence ID" value="SNZ00272.1"/>
    <property type="molecule type" value="Genomic_DNA"/>
</dbReference>
<organism evidence="2 3">
    <name type="scientific">Flagellimonas pacifica</name>
    <dbReference type="NCBI Taxonomy" id="1247520"/>
    <lineage>
        <taxon>Bacteria</taxon>
        <taxon>Pseudomonadati</taxon>
        <taxon>Bacteroidota</taxon>
        <taxon>Flavobacteriia</taxon>
        <taxon>Flavobacteriales</taxon>
        <taxon>Flavobacteriaceae</taxon>
        <taxon>Flagellimonas</taxon>
    </lineage>
</organism>
<evidence type="ECO:0000256" key="1">
    <source>
        <dbReference type="SAM" id="SignalP"/>
    </source>
</evidence>
<dbReference type="Pfam" id="PF13585">
    <property type="entry name" value="CHU_C"/>
    <property type="match status" value="1"/>
</dbReference>
<evidence type="ECO:0000313" key="3">
    <source>
        <dbReference type="Proteomes" id="UP000219048"/>
    </source>
</evidence>
<dbReference type="InterPro" id="IPR026341">
    <property type="entry name" value="T9SS_type_B"/>
</dbReference>
<reference evidence="3" key="1">
    <citation type="submission" date="2017-09" db="EMBL/GenBank/DDBJ databases">
        <authorList>
            <person name="Varghese N."/>
            <person name="Submissions S."/>
        </authorList>
    </citation>
    <scope>NUCLEOTIDE SEQUENCE [LARGE SCALE GENOMIC DNA]</scope>
    <source>
        <strain evidence="3">DSM 25885</strain>
    </source>
</reference>
<feature type="signal peptide" evidence="1">
    <location>
        <begin position="1"/>
        <end position="19"/>
    </location>
</feature>
<keyword evidence="1" id="KW-0732">Signal</keyword>
<evidence type="ECO:0000313" key="2">
    <source>
        <dbReference type="EMBL" id="SNZ00272.1"/>
    </source>
</evidence>
<dbReference type="Proteomes" id="UP000219048">
    <property type="component" value="Unassembled WGS sequence"/>
</dbReference>
<protein>
    <submittedName>
        <fullName evidence="2">Gliding motility-associated C-terminal domain-containing protein</fullName>
    </submittedName>
</protein>
<dbReference type="InterPro" id="IPR013783">
    <property type="entry name" value="Ig-like_fold"/>
</dbReference>
<sequence length="578" mass="62346">MLKKLLLISTLCFSILGKAQTCPGLSSPLNGDSNVSVNTTISWEASDGIPAYRIRLGTTPGSADILERSVGNSTSYTPPLGLPENTQIYVTIILDFLFEGGADIICPSQSFTTEDVITPPSCTTMKTPLDGASNVSVFSNLVWNYAPSATSYVVSLGTTPGGNDILSPINVGNTLSYNPPGQFPANTTIYVTVSPSNENGTATGCTETSFTTGELASLPGCTNLVSPLNGAINVPLTPFIEWVPVPEATGYRVTIGSSPETADILDNASFATNSTFVLDFEANRTFFITIVPYNAAGNALSCGQESFSTILGCGPYLDLATGETVTLNPEIDFPETLSLCQNETPFIVTSNDVADGYRWYKVDQFGNETLLSETIEVALTENGTYKYEAYNLIPQSGGSLECPSTREFNVVSSEIASIDDLLTSENTFGLEVTVNASGNGDYEFAIDTIDGPYQNSNIFNAVAPGTHTFYVRDKNGCGIAEKKFVQDLTVEGFPKFFTPNGDNVNDFWQFIQPRSGAEIVLQSIRIFDRYGKFLKEITQNSQGWDGNFAGQPLPSGDYWYKALDITNREILGHFSLKR</sequence>
<gene>
    <name evidence="2" type="ORF">SAMN06265377_2092</name>
</gene>
<proteinExistence type="predicted"/>
<dbReference type="OrthoDB" id="9813840at2"/>
<dbReference type="Gene3D" id="2.60.40.10">
    <property type="entry name" value="Immunoglobulins"/>
    <property type="match status" value="3"/>
</dbReference>
<dbReference type="NCBIfam" id="TIGR04131">
    <property type="entry name" value="Bac_Flav_CTERM"/>
    <property type="match status" value="1"/>
</dbReference>
<keyword evidence="3" id="KW-1185">Reference proteome</keyword>